<feature type="compositionally biased region" description="Low complexity" evidence="1">
    <location>
        <begin position="28"/>
        <end position="44"/>
    </location>
</feature>
<feature type="region of interest" description="Disordered" evidence="1">
    <location>
        <begin position="1"/>
        <end position="197"/>
    </location>
</feature>
<accession>A0AA35WQN2</accession>
<name>A0AA35WQN2_GEOBA</name>
<dbReference type="EMBL" id="CASHTH010001979">
    <property type="protein sequence ID" value="CAI8022782.1"/>
    <property type="molecule type" value="Genomic_DNA"/>
</dbReference>
<sequence>MTGSVSGETQLDNVKTTGKCDKPTPEKSAQQPPAGPAPDSSPGDETSSKKTTLLPPLVVVVEPSDKSAVSITDRESLTLPRSGGACKKKQLHHSSKGPWPDADGRSPTSLSTGGGMDPVFGVLAGDERGFDDSLGARSELSAPGSARSRRRRDVRAFGTLERATSYTSLAATPPRPTFRSANSTRPSPAPPCTTTQMDFCRHPVHPATTVFSSAGSRLARAGTPRRNNPHPVGLHFQSPYNRDGKTFEVWNPDENIVANGLPQMCEHRENVNFTSGKMTNPPTNHGGGGGGTSPGRAPGGPGRSVYQQSYRSPQGLTDYDRRMPTTRFGSTLNRAAAAGVGANF</sequence>
<feature type="region of interest" description="Disordered" evidence="1">
    <location>
        <begin position="273"/>
        <end position="323"/>
    </location>
</feature>
<dbReference type="AlphaFoldDB" id="A0AA35WQN2"/>
<evidence type="ECO:0000256" key="1">
    <source>
        <dbReference type="SAM" id="MobiDB-lite"/>
    </source>
</evidence>
<organism evidence="2 3">
    <name type="scientific">Geodia barretti</name>
    <name type="common">Barrett's horny sponge</name>
    <dbReference type="NCBI Taxonomy" id="519541"/>
    <lineage>
        <taxon>Eukaryota</taxon>
        <taxon>Metazoa</taxon>
        <taxon>Porifera</taxon>
        <taxon>Demospongiae</taxon>
        <taxon>Heteroscleromorpha</taxon>
        <taxon>Tetractinellida</taxon>
        <taxon>Astrophorina</taxon>
        <taxon>Geodiidae</taxon>
        <taxon>Geodia</taxon>
    </lineage>
</organism>
<feature type="compositionally biased region" description="Low complexity" evidence="1">
    <location>
        <begin position="53"/>
        <end position="62"/>
    </location>
</feature>
<dbReference type="Proteomes" id="UP001174909">
    <property type="component" value="Unassembled WGS sequence"/>
</dbReference>
<feature type="compositionally biased region" description="Basic residues" evidence="1">
    <location>
        <begin position="86"/>
        <end position="95"/>
    </location>
</feature>
<feature type="compositionally biased region" description="Gly residues" evidence="1">
    <location>
        <begin position="285"/>
        <end position="302"/>
    </location>
</feature>
<gene>
    <name evidence="2" type="ORF">GBAR_LOCUS13345</name>
</gene>
<proteinExistence type="predicted"/>
<evidence type="ECO:0000313" key="2">
    <source>
        <dbReference type="EMBL" id="CAI8022782.1"/>
    </source>
</evidence>
<feature type="compositionally biased region" description="Polar residues" evidence="1">
    <location>
        <begin position="179"/>
        <end position="197"/>
    </location>
</feature>
<keyword evidence="3" id="KW-1185">Reference proteome</keyword>
<feature type="compositionally biased region" description="Polar residues" evidence="1">
    <location>
        <begin position="305"/>
        <end position="315"/>
    </location>
</feature>
<comment type="caution">
    <text evidence="2">The sequence shown here is derived from an EMBL/GenBank/DDBJ whole genome shotgun (WGS) entry which is preliminary data.</text>
</comment>
<feature type="compositionally biased region" description="Polar residues" evidence="1">
    <location>
        <begin position="1"/>
        <end position="16"/>
    </location>
</feature>
<feature type="region of interest" description="Disordered" evidence="1">
    <location>
        <begin position="211"/>
        <end position="239"/>
    </location>
</feature>
<reference evidence="2" key="1">
    <citation type="submission" date="2023-03" db="EMBL/GenBank/DDBJ databases">
        <authorList>
            <person name="Steffen K."/>
            <person name="Cardenas P."/>
        </authorList>
    </citation>
    <scope>NUCLEOTIDE SEQUENCE</scope>
</reference>
<evidence type="ECO:0000313" key="3">
    <source>
        <dbReference type="Proteomes" id="UP001174909"/>
    </source>
</evidence>
<protein>
    <submittedName>
        <fullName evidence="2">Uncharacterized protein</fullName>
    </submittedName>
</protein>